<feature type="region of interest" description="Disordered" evidence="1">
    <location>
        <begin position="60"/>
        <end position="86"/>
    </location>
</feature>
<gene>
    <name evidence="2" type="ORF">E1B28_007810</name>
</gene>
<evidence type="ECO:0000313" key="3">
    <source>
        <dbReference type="Proteomes" id="UP001049176"/>
    </source>
</evidence>
<proteinExistence type="predicted"/>
<evidence type="ECO:0000256" key="1">
    <source>
        <dbReference type="SAM" id="MobiDB-lite"/>
    </source>
</evidence>
<organism evidence="2 3">
    <name type="scientific">Marasmius oreades</name>
    <name type="common">fairy-ring Marasmius</name>
    <dbReference type="NCBI Taxonomy" id="181124"/>
    <lineage>
        <taxon>Eukaryota</taxon>
        <taxon>Fungi</taxon>
        <taxon>Dikarya</taxon>
        <taxon>Basidiomycota</taxon>
        <taxon>Agaricomycotina</taxon>
        <taxon>Agaricomycetes</taxon>
        <taxon>Agaricomycetidae</taxon>
        <taxon>Agaricales</taxon>
        <taxon>Marasmiineae</taxon>
        <taxon>Marasmiaceae</taxon>
        <taxon>Marasmius</taxon>
    </lineage>
</organism>
<evidence type="ECO:0000313" key="2">
    <source>
        <dbReference type="EMBL" id="KAG7094203.1"/>
    </source>
</evidence>
<reference evidence="2" key="1">
    <citation type="journal article" date="2021" name="Genome Biol. Evol.">
        <title>The assembled and annotated genome of the fairy-ring fungus Marasmius oreades.</title>
        <authorList>
            <person name="Hiltunen M."/>
            <person name="Ament-Velasquez S.L."/>
            <person name="Johannesson H."/>
        </authorList>
    </citation>
    <scope>NUCLEOTIDE SEQUENCE</scope>
    <source>
        <strain evidence="2">03SP1</strain>
    </source>
</reference>
<dbReference type="AlphaFoldDB" id="A0A9P7UU56"/>
<protein>
    <submittedName>
        <fullName evidence="2">Uncharacterized protein</fullName>
    </submittedName>
</protein>
<feature type="compositionally biased region" description="Low complexity" evidence="1">
    <location>
        <begin position="60"/>
        <end position="71"/>
    </location>
</feature>
<sequence length="286" mass="30708">MGVMVLEAVSSPATSLTTVLKSASPSSELSSQGRTVKSVESTAAVNPQQSLLCASKSSCSSASSYTSQTSYTESDQGPMKKEKDPSIVTYDPSMATQLGLEDILASKRVGVSIRVESAMAVLTNGTVVDSQHPELFWAIRGLSASFGIITSLTMKTHAIHPIGTFFQYAWDMNMMNATHAFSSFQTYATDLAPHNTFGVEEYNCTVAPFLDVLPAPTSARSWIDIVMAGAAGQLDITGVEMPQDTFYAKSMTPPEDGQLLTEDAFNELLKYLAEEGYNSEYGESPL</sequence>
<dbReference type="EMBL" id="CM032184">
    <property type="protein sequence ID" value="KAG7094203.1"/>
    <property type="molecule type" value="Genomic_DNA"/>
</dbReference>
<dbReference type="Proteomes" id="UP001049176">
    <property type="component" value="Chromosome 4"/>
</dbReference>
<comment type="caution">
    <text evidence="2">The sequence shown here is derived from an EMBL/GenBank/DDBJ whole genome shotgun (WGS) entry which is preliminary data.</text>
</comment>
<dbReference type="Gene3D" id="3.30.465.10">
    <property type="match status" value="1"/>
</dbReference>
<name>A0A9P7UU56_9AGAR</name>
<dbReference type="SUPFAM" id="SSF56176">
    <property type="entry name" value="FAD-binding/transporter-associated domain-like"/>
    <property type="match status" value="1"/>
</dbReference>
<keyword evidence="3" id="KW-1185">Reference proteome</keyword>
<dbReference type="InterPro" id="IPR016169">
    <property type="entry name" value="FAD-bd_PCMH_sub2"/>
</dbReference>
<dbReference type="GO" id="GO:0050660">
    <property type="term" value="F:flavin adenine dinucleotide binding"/>
    <property type="evidence" value="ECO:0007669"/>
    <property type="project" value="InterPro"/>
</dbReference>
<accession>A0A9P7UU56</accession>
<dbReference type="OrthoDB" id="407275at2759"/>
<feature type="compositionally biased region" description="Low complexity" evidence="1">
    <location>
        <begin position="22"/>
        <end position="31"/>
    </location>
</feature>
<feature type="compositionally biased region" description="Polar residues" evidence="1">
    <location>
        <begin position="32"/>
        <end position="45"/>
    </location>
</feature>
<dbReference type="GeneID" id="66076886"/>
<dbReference type="RefSeq" id="XP_043010673.1">
    <property type="nucleotide sequence ID" value="XM_043152587.1"/>
</dbReference>
<dbReference type="KEGG" id="more:E1B28_007810"/>
<dbReference type="InterPro" id="IPR036318">
    <property type="entry name" value="FAD-bd_PCMH-like_sf"/>
</dbReference>
<dbReference type="Gene3D" id="3.40.462.20">
    <property type="match status" value="2"/>
</dbReference>
<feature type="region of interest" description="Disordered" evidence="1">
    <location>
        <begin position="21"/>
        <end position="45"/>
    </location>
</feature>